<dbReference type="GO" id="GO:0016853">
    <property type="term" value="F:isomerase activity"/>
    <property type="evidence" value="ECO:0007669"/>
    <property type="project" value="UniProtKB-KW"/>
</dbReference>
<feature type="compositionally biased region" description="Low complexity" evidence="7">
    <location>
        <begin position="32"/>
        <end position="42"/>
    </location>
</feature>
<protein>
    <recommendedName>
        <fullName evidence="3 6">peptidylprolyl isomerase</fullName>
        <ecNumber evidence="3 6">5.2.1.8</ecNumber>
    </recommendedName>
</protein>
<dbReference type="SUPFAM" id="SSF54534">
    <property type="entry name" value="FKBP-like"/>
    <property type="match status" value="2"/>
</dbReference>
<dbReference type="EMBL" id="JAROAV010000052">
    <property type="protein sequence ID" value="MDF8266199.1"/>
    <property type="molecule type" value="Genomic_DNA"/>
</dbReference>
<evidence type="ECO:0000256" key="4">
    <source>
        <dbReference type="ARBA" id="ARBA00023110"/>
    </source>
</evidence>
<evidence type="ECO:0000256" key="8">
    <source>
        <dbReference type="SAM" id="SignalP"/>
    </source>
</evidence>
<evidence type="ECO:0000313" key="10">
    <source>
        <dbReference type="EMBL" id="MDF8266199.1"/>
    </source>
</evidence>
<comment type="similarity">
    <text evidence="2">Belongs to the FKBP-type PPIase family.</text>
</comment>
<feature type="chain" id="PRO_5046626569" description="peptidylprolyl isomerase" evidence="8">
    <location>
        <begin position="24"/>
        <end position="334"/>
    </location>
</feature>
<evidence type="ECO:0000256" key="5">
    <source>
        <dbReference type="ARBA" id="ARBA00023235"/>
    </source>
</evidence>
<keyword evidence="11" id="KW-1185">Reference proteome</keyword>
<evidence type="ECO:0000256" key="7">
    <source>
        <dbReference type="SAM" id="MobiDB-lite"/>
    </source>
</evidence>
<keyword evidence="4 6" id="KW-0697">Rotamase</keyword>
<organism evidence="10 11">
    <name type="scientific">Luteipulveratus flavus</name>
    <dbReference type="NCBI Taxonomy" id="3031728"/>
    <lineage>
        <taxon>Bacteria</taxon>
        <taxon>Bacillati</taxon>
        <taxon>Actinomycetota</taxon>
        <taxon>Actinomycetes</taxon>
        <taxon>Micrococcales</taxon>
        <taxon>Dermacoccaceae</taxon>
        <taxon>Luteipulveratus</taxon>
    </lineage>
</organism>
<dbReference type="Pfam" id="PF00254">
    <property type="entry name" value="FKBP_C"/>
    <property type="match status" value="2"/>
</dbReference>
<proteinExistence type="inferred from homology"/>
<dbReference type="PANTHER" id="PTHR43811:SF19">
    <property type="entry name" value="39 KDA FK506-BINDING NUCLEAR PROTEIN"/>
    <property type="match status" value="1"/>
</dbReference>
<dbReference type="RefSeq" id="WP_277193414.1">
    <property type="nucleotide sequence ID" value="NZ_JAROAV010000052.1"/>
</dbReference>
<dbReference type="Gene3D" id="3.10.50.40">
    <property type="match status" value="2"/>
</dbReference>
<evidence type="ECO:0000256" key="3">
    <source>
        <dbReference type="ARBA" id="ARBA00013194"/>
    </source>
</evidence>
<reference evidence="10 11" key="1">
    <citation type="submission" date="2023-03" db="EMBL/GenBank/DDBJ databases">
        <title>YIM 133296 draft genome.</title>
        <authorList>
            <person name="Xiong L."/>
        </authorList>
    </citation>
    <scope>NUCLEOTIDE SEQUENCE [LARGE SCALE GENOMIC DNA]</scope>
    <source>
        <strain evidence="10 11">YIM 133296</strain>
    </source>
</reference>
<feature type="compositionally biased region" description="Polar residues" evidence="7">
    <location>
        <begin position="43"/>
        <end position="62"/>
    </location>
</feature>
<feature type="region of interest" description="Disordered" evidence="7">
    <location>
        <begin position="24"/>
        <end position="68"/>
    </location>
</feature>
<accession>A0ABT6CDU0</accession>
<keyword evidence="5 6" id="KW-0413">Isomerase</keyword>
<evidence type="ECO:0000256" key="2">
    <source>
        <dbReference type="ARBA" id="ARBA00006577"/>
    </source>
</evidence>
<feature type="domain" description="PPIase FKBP-type" evidence="9">
    <location>
        <begin position="245"/>
        <end position="334"/>
    </location>
</feature>
<comment type="catalytic activity">
    <reaction evidence="1 6">
        <text>[protein]-peptidylproline (omega=180) = [protein]-peptidylproline (omega=0)</text>
        <dbReference type="Rhea" id="RHEA:16237"/>
        <dbReference type="Rhea" id="RHEA-COMP:10747"/>
        <dbReference type="Rhea" id="RHEA-COMP:10748"/>
        <dbReference type="ChEBI" id="CHEBI:83833"/>
        <dbReference type="ChEBI" id="CHEBI:83834"/>
        <dbReference type="EC" id="5.2.1.8"/>
    </reaction>
</comment>
<dbReference type="InterPro" id="IPR046357">
    <property type="entry name" value="PPIase_dom_sf"/>
</dbReference>
<dbReference type="Proteomes" id="UP001528912">
    <property type="component" value="Unassembled WGS sequence"/>
</dbReference>
<sequence>MRSTRARLLVAGLLPLALLTACGDDSSKADKSASSSSSPASPQTVAPDQASPISNVSVSTAKPNAPTVTVAKPPFRAAKTTTKINKAGTGAAVGDKDIAYVSYVAVNGTTGKTIESTFGKPNASFNLADKQTFPGLLKALKGQKVGTEMTVAVPPADGFGAQGAKQLGIGANDTMVFYMKVNDRYPLLTEVKGTQAASESGLPKVSVPAGPVKQATITFDKGSKPPTTLKSQTLIKGDGPKVLAGQQLLVNYTGQIWGGKVFDAAAKQGQPAAFQIGAGKVIPGWDKTLVGQTVGSRLLLSIPPADGYGKQGNPQGGIKGTDTLVFVVDILGAM</sequence>
<feature type="signal peptide" evidence="8">
    <location>
        <begin position="1"/>
        <end position="23"/>
    </location>
</feature>
<evidence type="ECO:0000256" key="1">
    <source>
        <dbReference type="ARBA" id="ARBA00000971"/>
    </source>
</evidence>
<evidence type="ECO:0000259" key="9">
    <source>
        <dbReference type="PROSITE" id="PS50059"/>
    </source>
</evidence>
<dbReference type="InterPro" id="IPR001179">
    <property type="entry name" value="PPIase_FKBP_dom"/>
</dbReference>
<evidence type="ECO:0000313" key="11">
    <source>
        <dbReference type="Proteomes" id="UP001528912"/>
    </source>
</evidence>
<gene>
    <name evidence="10" type="ORF">P4R38_18260</name>
</gene>
<dbReference type="PROSITE" id="PS51257">
    <property type="entry name" value="PROKAR_LIPOPROTEIN"/>
    <property type="match status" value="1"/>
</dbReference>
<dbReference type="PANTHER" id="PTHR43811">
    <property type="entry name" value="FKBP-TYPE PEPTIDYL-PROLYL CIS-TRANS ISOMERASE FKPA"/>
    <property type="match status" value="1"/>
</dbReference>
<evidence type="ECO:0000256" key="6">
    <source>
        <dbReference type="PROSITE-ProRule" id="PRU00277"/>
    </source>
</evidence>
<dbReference type="EC" id="5.2.1.8" evidence="3 6"/>
<comment type="caution">
    <text evidence="10">The sequence shown here is derived from an EMBL/GenBank/DDBJ whole genome shotgun (WGS) entry which is preliminary data.</text>
</comment>
<dbReference type="PROSITE" id="PS50059">
    <property type="entry name" value="FKBP_PPIASE"/>
    <property type="match status" value="2"/>
</dbReference>
<feature type="domain" description="PPIase FKBP-type" evidence="9">
    <location>
        <begin position="96"/>
        <end position="185"/>
    </location>
</feature>
<keyword evidence="8" id="KW-0732">Signal</keyword>
<name>A0ABT6CDU0_9MICO</name>